<evidence type="ECO:0000259" key="3">
    <source>
        <dbReference type="PROSITE" id="PS50097"/>
    </source>
</evidence>
<dbReference type="Pfam" id="PF22486">
    <property type="entry name" value="MATH_2"/>
    <property type="match status" value="2"/>
</dbReference>
<dbReference type="Gene3D" id="3.30.710.10">
    <property type="entry name" value="Potassium Channel Kv1.1, Chain A"/>
    <property type="match status" value="3"/>
</dbReference>
<dbReference type="PROSITE" id="PS50144">
    <property type="entry name" value="MATH"/>
    <property type="match status" value="2"/>
</dbReference>
<feature type="domain" description="BTB" evidence="3">
    <location>
        <begin position="531"/>
        <end position="596"/>
    </location>
</feature>
<dbReference type="AlphaFoldDB" id="A0ABC9AIN9"/>
<dbReference type="InterPro" id="IPR056423">
    <property type="entry name" value="BACK_BPM_SPOP"/>
</dbReference>
<dbReference type="InterPro" id="IPR000210">
    <property type="entry name" value="BTB/POZ_dom"/>
</dbReference>
<dbReference type="SUPFAM" id="SSF54695">
    <property type="entry name" value="POZ domain"/>
    <property type="match status" value="3"/>
</dbReference>
<keyword evidence="6" id="KW-1185">Reference proteome</keyword>
<dbReference type="PANTHER" id="PTHR26379:SF483">
    <property type="entry name" value="OS11G0619800 PROTEIN"/>
    <property type="match status" value="1"/>
</dbReference>
<reference evidence="5 6" key="2">
    <citation type="submission" date="2024-10" db="EMBL/GenBank/DDBJ databases">
        <authorList>
            <person name="Ryan C."/>
        </authorList>
    </citation>
    <scope>NUCLEOTIDE SEQUENCE [LARGE SCALE GENOMIC DNA]</scope>
</reference>
<sequence>MMSNSPTSAGGSTTTIADVETVTGWHVLRVDGYSKTKGVGSGAWFNSSIFDVDGHHWYLRYYPCGDTEEVADWISVFFSLYRLDGDEGGVVKARYKISLLDHQTGEPVPSYTKIGFLPFSSPDKPWGFRKFIKRMDLESSSYLNGNSFQIRCDVTIVKEVREETNTVESFTVPPRDLHRHLGNLLASQVGADVTFEVGGEQFKAHRNVLAARSPVFMAELYGPMKLGKDHLPDLFNLNSTAARSSVFMAELFGPWKESTTSRIRIDDIEPKVFKALIHFMYTDSLIFVEDDEKVMLLQLLLVAADKYNVERLKLVCEDILCNSIDASMAANTMMLADKHGCHKLKEACIKFLTGLLVTVQGPAGQGSSLMLLTGKTASASEAAGTGPVGGHDWRICCYPCGTNVDEDSDDWVEVYLYLYHPGDDNQIKARFSFALLSPDGEIADESTETMEHTFTCSDYWSFNCELIDMEGLEYSRYLKGDSLRIRCDVTVLKDFHPSEAAGAAAQIPAVPTSDLRQHLSELFTNNSQVGGDVTFKVGGELFTAHKCVLATGSPVLKADIFGPSNMHTINTAHIQIKDMKPEVFRAMLHFIYMDSLPEIGSVGKTAMLQRLIVAADRYKMERLKLICGDMLCNYVSTSMAATSLLLAKKHGCLRLKVACMRFLRDLLAGVDP</sequence>
<dbReference type="SMART" id="SM00225">
    <property type="entry name" value="BTB"/>
    <property type="match status" value="2"/>
</dbReference>
<comment type="similarity">
    <text evidence="2">Belongs to the Tdpoz family.</text>
</comment>
<feature type="domain" description="MATH" evidence="4">
    <location>
        <begin position="367"/>
        <end position="489"/>
    </location>
</feature>
<gene>
    <name evidence="5" type="ORF">URODEC1_LOCUS55263</name>
</gene>
<dbReference type="Pfam" id="PF00651">
    <property type="entry name" value="BTB"/>
    <property type="match status" value="3"/>
</dbReference>
<dbReference type="InterPro" id="IPR002083">
    <property type="entry name" value="MATH/TRAF_dom"/>
</dbReference>
<dbReference type="InterPro" id="IPR011333">
    <property type="entry name" value="SKP1/BTB/POZ_sf"/>
</dbReference>
<dbReference type="PROSITE" id="PS50097">
    <property type="entry name" value="BTB"/>
    <property type="match status" value="2"/>
</dbReference>
<evidence type="ECO:0000256" key="1">
    <source>
        <dbReference type="ARBA" id="ARBA00004906"/>
    </source>
</evidence>
<protein>
    <submittedName>
        <fullName evidence="5">Uncharacterized protein</fullName>
    </submittedName>
</protein>
<name>A0ABC9AIN9_9POAL</name>
<dbReference type="CDD" id="cd00121">
    <property type="entry name" value="MATH"/>
    <property type="match status" value="2"/>
</dbReference>
<dbReference type="PANTHER" id="PTHR26379">
    <property type="entry name" value="BTB/POZ AND MATH DOMAIN-CONTAINING PROTEIN 1"/>
    <property type="match status" value="1"/>
</dbReference>
<proteinExistence type="inferred from homology"/>
<dbReference type="Proteomes" id="UP001497457">
    <property type="component" value="Chromosome 21rd"/>
</dbReference>
<dbReference type="InterPro" id="IPR008974">
    <property type="entry name" value="TRAF-like"/>
</dbReference>
<organism evidence="5 6">
    <name type="scientific">Urochloa decumbens</name>
    <dbReference type="NCBI Taxonomy" id="240449"/>
    <lineage>
        <taxon>Eukaryota</taxon>
        <taxon>Viridiplantae</taxon>
        <taxon>Streptophyta</taxon>
        <taxon>Embryophyta</taxon>
        <taxon>Tracheophyta</taxon>
        <taxon>Spermatophyta</taxon>
        <taxon>Magnoliopsida</taxon>
        <taxon>Liliopsida</taxon>
        <taxon>Poales</taxon>
        <taxon>Poaceae</taxon>
        <taxon>PACMAD clade</taxon>
        <taxon>Panicoideae</taxon>
        <taxon>Panicodae</taxon>
        <taxon>Paniceae</taxon>
        <taxon>Melinidinae</taxon>
        <taxon>Urochloa</taxon>
    </lineage>
</organism>
<dbReference type="Gene3D" id="2.60.210.10">
    <property type="entry name" value="Apoptosis, Tumor Necrosis Factor Receptor Associated Protein 2, Chain A"/>
    <property type="match status" value="2"/>
</dbReference>
<evidence type="ECO:0000313" key="5">
    <source>
        <dbReference type="EMBL" id="CAL4979465.1"/>
    </source>
</evidence>
<reference evidence="6" key="1">
    <citation type="submission" date="2024-06" db="EMBL/GenBank/DDBJ databases">
        <authorList>
            <person name="Ryan C."/>
        </authorList>
    </citation>
    <scope>NUCLEOTIDE SEQUENCE [LARGE SCALE GENOMIC DNA]</scope>
</reference>
<feature type="domain" description="MATH" evidence="4">
    <location>
        <begin position="23"/>
        <end position="154"/>
    </location>
</feature>
<evidence type="ECO:0000259" key="4">
    <source>
        <dbReference type="PROSITE" id="PS50144"/>
    </source>
</evidence>
<evidence type="ECO:0000313" key="6">
    <source>
        <dbReference type="Proteomes" id="UP001497457"/>
    </source>
</evidence>
<dbReference type="InterPro" id="IPR045005">
    <property type="entry name" value="BPM1-6"/>
</dbReference>
<dbReference type="SUPFAM" id="SSF49599">
    <property type="entry name" value="TRAF domain-like"/>
    <property type="match status" value="2"/>
</dbReference>
<evidence type="ECO:0000256" key="2">
    <source>
        <dbReference type="ARBA" id="ARBA00010846"/>
    </source>
</evidence>
<dbReference type="EMBL" id="OZ075131">
    <property type="protein sequence ID" value="CAL4979465.1"/>
    <property type="molecule type" value="Genomic_DNA"/>
</dbReference>
<comment type="pathway">
    <text evidence="1">Protein modification; protein ubiquitination.</text>
</comment>
<dbReference type="Pfam" id="PF24570">
    <property type="entry name" value="BACK_BPM_SPOP"/>
    <property type="match status" value="1"/>
</dbReference>
<accession>A0ABC9AIN9</accession>
<feature type="domain" description="BTB" evidence="3">
    <location>
        <begin position="191"/>
        <end position="289"/>
    </location>
</feature>